<evidence type="ECO:0000256" key="4">
    <source>
        <dbReference type="ARBA" id="ARBA00022692"/>
    </source>
</evidence>
<dbReference type="PROSITE" id="PS50920">
    <property type="entry name" value="SOLCAR"/>
    <property type="match status" value="3"/>
</dbReference>
<dbReference type="Pfam" id="PF00153">
    <property type="entry name" value="Mito_carr"/>
    <property type="match status" value="3"/>
</dbReference>
<dbReference type="InterPro" id="IPR018108">
    <property type="entry name" value="MCP_transmembrane"/>
</dbReference>
<dbReference type="GO" id="GO:0031966">
    <property type="term" value="C:mitochondrial membrane"/>
    <property type="evidence" value="ECO:0007669"/>
    <property type="project" value="UniProtKB-SubCell"/>
</dbReference>
<dbReference type="InterPro" id="IPR002067">
    <property type="entry name" value="MCP"/>
</dbReference>
<evidence type="ECO:0000313" key="11">
    <source>
        <dbReference type="EMBL" id="CAD7658033.1"/>
    </source>
</evidence>
<comment type="subcellular location">
    <subcellularLocation>
        <location evidence="1">Mitochondrion membrane</location>
        <topology evidence="1">Multi-pass membrane protein</topology>
    </subcellularLocation>
</comment>
<evidence type="ECO:0000256" key="2">
    <source>
        <dbReference type="ARBA" id="ARBA00006375"/>
    </source>
</evidence>
<evidence type="ECO:0000256" key="7">
    <source>
        <dbReference type="ARBA" id="ARBA00023128"/>
    </source>
</evidence>
<feature type="repeat" description="Solcar" evidence="9">
    <location>
        <begin position="105"/>
        <end position="187"/>
    </location>
</feature>
<sequence>MASPIDFIAGCVGGRHSWTTIPVRPLAISVSTFSGAAGVLVGHPLDTIKVVMQTSAKRLSMKSVLADHSVFSLYRGICAPLTGLTAINAIVFGVYGSLIKRMDEPSLLWQAGAGCAAGMSQTLISCPIELIKTRAQLRAQPVMTCLRETIRKEGGLRALYRGYGATLARDAPAFAMYFACYELLLKMSVSKKSDSPSTLLLLMAGGTAGAVSWLASYPLDVIKSRIQADTTYRSMRHCARHSLSQEGVNVFVRGMTPTLVRAFPTNGATFAVVTWTLWSYETYYCDDNHTKSGQNVLE</sequence>
<dbReference type="AlphaFoldDB" id="A0A7R9QV80"/>
<evidence type="ECO:0000256" key="8">
    <source>
        <dbReference type="ARBA" id="ARBA00023136"/>
    </source>
</evidence>
<keyword evidence="4 9" id="KW-0812">Transmembrane</keyword>
<keyword evidence="7" id="KW-0496">Mitochondrion</keyword>
<dbReference type="GO" id="GO:1990575">
    <property type="term" value="P:mitochondrial L-ornithine transmembrane transport"/>
    <property type="evidence" value="ECO:0007669"/>
    <property type="project" value="TreeGrafter"/>
</dbReference>
<evidence type="ECO:0000256" key="1">
    <source>
        <dbReference type="ARBA" id="ARBA00004225"/>
    </source>
</evidence>
<evidence type="ECO:0000256" key="9">
    <source>
        <dbReference type="PROSITE-ProRule" id="PRU00282"/>
    </source>
</evidence>
<dbReference type="GO" id="GO:0005289">
    <property type="term" value="F:high-affinity L-arginine transmembrane transporter activity"/>
    <property type="evidence" value="ECO:0007669"/>
    <property type="project" value="TreeGrafter"/>
</dbReference>
<dbReference type="PANTHER" id="PTHR45624:SF61">
    <property type="entry name" value="MITOCHONDRIAL BASIC AMINO ACIDS TRANSPORTER"/>
    <property type="match status" value="1"/>
</dbReference>
<dbReference type="Proteomes" id="UP000728032">
    <property type="component" value="Unassembled WGS sequence"/>
</dbReference>
<dbReference type="PRINTS" id="PR00926">
    <property type="entry name" value="MITOCARRIER"/>
</dbReference>
<keyword evidence="6" id="KW-1133">Transmembrane helix</keyword>
<organism evidence="11">
    <name type="scientific">Oppiella nova</name>
    <dbReference type="NCBI Taxonomy" id="334625"/>
    <lineage>
        <taxon>Eukaryota</taxon>
        <taxon>Metazoa</taxon>
        <taxon>Ecdysozoa</taxon>
        <taxon>Arthropoda</taxon>
        <taxon>Chelicerata</taxon>
        <taxon>Arachnida</taxon>
        <taxon>Acari</taxon>
        <taxon>Acariformes</taxon>
        <taxon>Sarcoptiformes</taxon>
        <taxon>Oribatida</taxon>
        <taxon>Brachypylina</taxon>
        <taxon>Oppioidea</taxon>
        <taxon>Oppiidae</taxon>
        <taxon>Oppiella</taxon>
    </lineage>
</organism>
<feature type="repeat" description="Solcar" evidence="9">
    <location>
        <begin position="196"/>
        <end position="279"/>
    </location>
</feature>
<dbReference type="PANTHER" id="PTHR45624">
    <property type="entry name" value="MITOCHONDRIAL BASIC AMINO ACIDS TRANSPORTER-RELATED"/>
    <property type="match status" value="1"/>
</dbReference>
<proteinExistence type="inferred from homology"/>
<dbReference type="Gene3D" id="1.50.40.10">
    <property type="entry name" value="Mitochondrial carrier domain"/>
    <property type="match status" value="1"/>
</dbReference>
<accession>A0A7R9QV80</accession>
<dbReference type="EMBL" id="OC929008">
    <property type="protein sequence ID" value="CAD7658033.1"/>
    <property type="molecule type" value="Genomic_DNA"/>
</dbReference>
<keyword evidence="8 9" id="KW-0472">Membrane</keyword>
<keyword evidence="5" id="KW-0677">Repeat</keyword>
<feature type="repeat" description="Solcar" evidence="9">
    <location>
        <begin position="22"/>
        <end position="101"/>
    </location>
</feature>
<protein>
    <submittedName>
        <fullName evidence="11">Uncharacterized protein</fullName>
    </submittedName>
</protein>
<comment type="similarity">
    <text evidence="2 10">Belongs to the mitochondrial carrier (TC 2.A.29) family.</text>
</comment>
<dbReference type="SUPFAM" id="SSF103506">
    <property type="entry name" value="Mitochondrial carrier"/>
    <property type="match status" value="1"/>
</dbReference>
<keyword evidence="3 10" id="KW-0813">Transport</keyword>
<evidence type="ECO:0000256" key="10">
    <source>
        <dbReference type="RuleBase" id="RU000488"/>
    </source>
</evidence>
<keyword evidence="12" id="KW-1185">Reference proteome</keyword>
<reference evidence="11" key="1">
    <citation type="submission" date="2020-11" db="EMBL/GenBank/DDBJ databases">
        <authorList>
            <person name="Tran Van P."/>
        </authorList>
    </citation>
    <scope>NUCLEOTIDE SEQUENCE</scope>
</reference>
<dbReference type="EMBL" id="CAJPVJ010014183">
    <property type="protein sequence ID" value="CAG2175219.1"/>
    <property type="molecule type" value="Genomic_DNA"/>
</dbReference>
<gene>
    <name evidence="11" type="ORF">ONB1V03_LOCUS14658</name>
</gene>
<evidence type="ECO:0000256" key="5">
    <source>
        <dbReference type="ARBA" id="ARBA00022737"/>
    </source>
</evidence>
<dbReference type="InterPro" id="IPR050567">
    <property type="entry name" value="Mitochondrial_Carrier"/>
</dbReference>
<dbReference type="OrthoDB" id="193856at2759"/>
<evidence type="ECO:0000313" key="12">
    <source>
        <dbReference type="Proteomes" id="UP000728032"/>
    </source>
</evidence>
<evidence type="ECO:0000256" key="3">
    <source>
        <dbReference type="ARBA" id="ARBA00022448"/>
    </source>
</evidence>
<name>A0A7R9QV80_9ACAR</name>
<dbReference type="InterPro" id="IPR023395">
    <property type="entry name" value="MCP_dom_sf"/>
</dbReference>
<evidence type="ECO:0000256" key="6">
    <source>
        <dbReference type="ARBA" id="ARBA00022989"/>
    </source>
</evidence>